<dbReference type="PANTHER" id="PTHR24422:SF19">
    <property type="entry name" value="CHEMOTAXIS PROTEIN METHYLTRANSFERASE"/>
    <property type="match status" value="1"/>
</dbReference>
<dbReference type="GO" id="GO:0008983">
    <property type="term" value="F:protein-glutamate O-methyltransferase activity"/>
    <property type="evidence" value="ECO:0007669"/>
    <property type="project" value="UniProtKB-EC"/>
</dbReference>
<keyword evidence="3 5" id="KW-0808">Transferase</keyword>
<proteinExistence type="predicted"/>
<keyword evidence="2 5" id="KW-0489">Methyltransferase</keyword>
<dbReference type="Gene3D" id="1.10.155.10">
    <property type="entry name" value="Chemotaxis receptor methyltransferase CheR, N-terminal domain"/>
    <property type="match status" value="1"/>
</dbReference>
<dbReference type="InterPro" id="IPR026024">
    <property type="entry name" value="Chemotaxis_MeTrfase_CheR"/>
</dbReference>
<feature type="binding site" evidence="6">
    <location>
        <begin position="214"/>
        <end position="215"/>
    </location>
    <ligand>
        <name>S-adenosyl-L-methionine</name>
        <dbReference type="ChEBI" id="CHEBI:59789"/>
    </ligand>
</feature>
<evidence type="ECO:0000259" key="7">
    <source>
        <dbReference type="PROSITE" id="PS50123"/>
    </source>
</evidence>
<evidence type="ECO:0000256" key="6">
    <source>
        <dbReference type="PIRSR" id="PIRSR000410-1"/>
    </source>
</evidence>
<keyword evidence="4 5" id="KW-0949">S-adenosyl-L-methionine</keyword>
<feature type="binding site" evidence="6">
    <location>
        <position position="130"/>
    </location>
    <ligand>
        <name>S-adenosyl-L-methionine</name>
        <dbReference type="ChEBI" id="CHEBI:59789"/>
    </ligand>
</feature>
<dbReference type="PROSITE" id="PS50123">
    <property type="entry name" value="CHER"/>
    <property type="match status" value="1"/>
</dbReference>
<dbReference type="InterPro" id="IPR000780">
    <property type="entry name" value="CheR_MeTrfase"/>
</dbReference>
<reference evidence="8 9" key="1">
    <citation type="submission" date="2020-08" db="EMBL/GenBank/DDBJ databases">
        <title>Genomic Encyclopedia of Type Strains, Phase IV (KMG-IV): sequencing the most valuable type-strain genomes for metagenomic binning, comparative biology and taxonomic classification.</title>
        <authorList>
            <person name="Goeker M."/>
        </authorList>
    </citation>
    <scope>NUCLEOTIDE SEQUENCE [LARGE SCALE GENOMIC DNA]</scope>
    <source>
        <strain evidence="8 9">DSM 27203</strain>
    </source>
</reference>
<evidence type="ECO:0000313" key="9">
    <source>
        <dbReference type="Proteomes" id="UP000554342"/>
    </source>
</evidence>
<evidence type="ECO:0000256" key="1">
    <source>
        <dbReference type="ARBA" id="ARBA00001541"/>
    </source>
</evidence>
<name>A0A840YTZ4_9SPHN</name>
<dbReference type="AlphaFoldDB" id="A0A840YTZ4"/>
<feature type="binding site" evidence="6">
    <location>
        <position position="92"/>
    </location>
    <ligand>
        <name>S-adenosyl-L-methionine</name>
        <dbReference type="ChEBI" id="CHEBI:59789"/>
    </ligand>
</feature>
<dbReference type="GO" id="GO:0032259">
    <property type="term" value="P:methylation"/>
    <property type="evidence" value="ECO:0007669"/>
    <property type="project" value="UniProtKB-KW"/>
</dbReference>
<dbReference type="PANTHER" id="PTHR24422">
    <property type="entry name" value="CHEMOTAXIS PROTEIN METHYLTRANSFERASE"/>
    <property type="match status" value="1"/>
</dbReference>
<evidence type="ECO:0000313" key="8">
    <source>
        <dbReference type="EMBL" id="MBB5717103.1"/>
    </source>
</evidence>
<dbReference type="InterPro" id="IPR050903">
    <property type="entry name" value="Bact_Chemotaxis_MeTrfase"/>
</dbReference>
<dbReference type="InterPro" id="IPR029063">
    <property type="entry name" value="SAM-dependent_MTases_sf"/>
</dbReference>
<comment type="function">
    <text evidence="5">Methylation of the membrane-bound methyl-accepting chemotaxis proteins (MCP) to form gamma-glutamyl methyl ester residues in MCP.</text>
</comment>
<sequence length="288" mass="32139">MNAAVQFDTMPGVSPGVYSAADFAAVRDIVHSEAGIVLPPGKAMLVYSRLSPLVRKTGSQTFANYIAHIRADDVERRRAICALTTNHTFFYREAHHFEHFAKVVRPELLKKLGRREAVRMWSAGCSTGEETWSLVMTLLGTDRADGMRIAGQDMLVLATDIATHALQPAEAATYPLEALKPVPAGLRHAWTEEKDGQAMLRDKARQMVRFRHLNLLGGWPMKAKFDVIFCRNVMIYFDQPTKERLVARFVDQLLPGGHLYIGHSERVTGPAMQKLKIVGPTIYQKVAA</sequence>
<feature type="binding site" evidence="6">
    <location>
        <position position="88"/>
    </location>
    <ligand>
        <name>S-adenosyl-L-methionine</name>
        <dbReference type="ChEBI" id="CHEBI:59789"/>
    </ligand>
</feature>
<dbReference type="RefSeq" id="WP_184000908.1">
    <property type="nucleotide sequence ID" value="NZ_BAABIF010000004.1"/>
</dbReference>
<dbReference type="PRINTS" id="PR00996">
    <property type="entry name" value="CHERMTFRASE"/>
</dbReference>
<comment type="caution">
    <text evidence="8">The sequence shown here is derived from an EMBL/GenBank/DDBJ whole genome shotgun (WGS) entry which is preliminary data.</text>
</comment>
<feature type="binding site" evidence="6">
    <location>
        <position position="160"/>
    </location>
    <ligand>
        <name>S-adenosyl-L-methionine</name>
        <dbReference type="ChEBI" id="CHEBI:59789"/>
    </ligand>
</feature>
<accession>A0A840YTZ4</accession>
<feature type="domain" description="CheR-type methyltransferase" evidence="7">
    <location>
        <begin position="19"/>
        <end position="288"/>
    </location>
</feature>
<comment type="catalytic activity">
    <reaction evidence="1 5">
        <text>L-glutamyl-[protein] + S-adenosyl-L-methionine = [protein]-L-glutamate 5-O-methyl ester + S-adenosyl-L-homocysteine</text>
        <dbReference type="Rhea" id="RHEA:24452"/>
        <dbReference type="Rhea" id="RHEA-COMP:10208"/>
        <dbReference type="Rhea" id="RHEA-COMP:10311"/>
        <dbReference type="ChEBI" id="CHEBI:29973"/>
        <dbReference type="ChEBI" id="CHEBI:57856"/>
        <dbReference type="ChEBI" id="CHEBI:59789"/>
        <dbReference type="ChEBI" id="CHEBI:82795"/>
        <dbReference type="EC" id="2.1.1.80"/>
    </reaction>
</comment>
<dbReference type="Pfam" id="PF03705">
    <property type="entry name" value="CheR_N"/>
    <property type="match status" value="1"/>
</dbReference>
<dbReference type="EC" id="2.1.1.80" evidence="5"/>
<evidence type="ECO:0000256" key="5">
    <source>
        <dbReference type="PIRNR" id="PIRNR000410"/>
    </source>
</evidence>
<dbReference type="SMART" id="SM00138">
    <property type="entry name" value="MeTrc"/>
    <property type="match status" value="1"/>
</dbReference>
<organism evidence="8 9">
    <name type="scientific">Stakelama sediminis</name>
    <dbReference type="NCBI Taxonomy" id="463200"/>
    <lineage>
        <taxon>Bacteria</taxon>
        <taxon>Pseudomonadati</taxon>
        <taxon>Pseudomonadota</taxon>
        <taxon>Alphaproteobacteria</taxon>
        <taxon>Sphingomonadales</taxon>
        <taxon>Sphingomonadaceae</taxon>
        <taxon>Stakelama</taxon>
    </lineage>
</organism>
<dbReference type="EMBL" id="JACIJI010000001">
    <property type="protein sequence ID" value="MBB5717103.1"/>
    <property type="molecule type" value="Genomic_DNA"/>
</dbReference>
<dbReference type="PIRSF" id="PIRSF000410">
    <property type="entry name" value="CheR"/>
    <property type="match status" value="1"/>
</dbReference>
<gene>
    <name evidence="8" type="ORF">FHR23_000010</name>
</gene>
<feature type="binding site" evidence="6">
    <location>
        <position position="86"/>
    </location>
    <ligand>
        <name>S-adenosyl-L-methionine</name>
        <dbReference type="ChEBI" id="CHEBI:59789"/>
    </ligand>
</feature>
<dbReference type="SUPFAM" id="SSF47757">
    <property type="entry name" value="Chemotaxis receptor methyltransferase CheR, N-terminal domain"/>
    <property type="match status" value="1"/>
</dbReference>
<dbReference type="InterPro" id="IPR022641">
    <property type="entry name" value="CheR_N"/>
</dbReference>
<evidence type="ECO:0000256" key="3">
    <source>
        <dbReference type="ARBA" id="ARBA00022679"/>
    </source>
</evidence>
<evidence type="ECO:0000256" key="2">
    <source>
        <dbReference type="ARBA" id="ARBA00022603"/>
    </source>
</evidence>
<dbReference type="InterPro" id="IPR036804">
    <property type="entry name" value="CheR_N_sf"/>
</dbReference>
<keyword evidence="9" id="KW-1185">Reference proteome</keyword>
<dbReference type="InterPro" id="IPR022642">
    <property type="entry name" value="CheR_C"/>
</dbReference>
<dbReference type="Proteomes" id="UP000554342">
    <property type="component" value="Unassembled WGS sequence"/>
</dbReference>
<protein>
    <recommendedName>
        <fullName evidence="5">Chemotaxis protein methyltransferase</fullName>
        <ecNumber evidence="5">2.1.1.80</ecNumber>
    </recommendedName>
</protein>
<dbReference type="Pfam" id="PF01739">
    <property type="entry name" value="CheR"/>
    <property type="match status" value="1"/>
</dbReference>
<evidence type="ECO:0000256" key="4">
    <source>
        <dbReference type="ARBA" id="ARBA00022691"/>
    </source>
</evidence>
<feature type="binding site" evidence="6">
    <location>
        <begin position="231"/>
        <end position="232"/>
    </location>
    <ligand>
        <name>S-adenosyl-L-methionine</name>
        <dbReference type="ChEBI" id="CHEBI:59789"/>
    </ligand>
</feature>
<dbReference type="SUPFAM" id="SSF53335">
    <property type="entry name" value="S-adenosyl-L-methionine-dependent methyltransferases"/>
    <property type="match status" value="1"/>
</dbReference>
<dbReference type="Gene3D" id="3.40.50.150">
    <property type="entry name" value="Vaccinia Virus protein VP39"/>
    <property type="match status" value="1"/>
</dbReference>